<gene>
    <name evidence="2" type="ORF">HNP84_003343</name>
</gene>
<organism evidence="2 3">
    <name type="scientific">Thermocatellispora tengchongensis</name>
    <dbReference type="NCBI Taxonomy" id="1073253"/>
    <lineage>
        <taxon>Bacteria</taxon>
        <taxon>Bacillati</taxon>
        <taxon>Actinomycetota</taxon>
        <taxon>Actinomycetes</taxon>
        <taxon>Streptosporangiales</taxon>
        <taxon>Streptosporangiaceae</taxon>
        <taxon>Thermocatellispora</taxon>
    </lineage>
</organism>
<evidence type="ECO:0000259" key="1">
    <source>
        <dbReference type="Pfam" id="PF07969"/>
    </source>
</evidence>
<dbReference type="AlphaFoldDB" id="A0A840P8S6"/>
<dbReference type="GO" id="GO:0016810">
    <property type="term" value="F:hydrolase activity, acting on carbon-nitrogen (but not peptide) bonds"/>
    <property type="evidence" value="ECO:0007669"/>
    <property type="project" value="InterPro"/>
</dbReference>
<dbReference type="PANTHER" id="PTHR22642">
    <property type="entry name" value="IMIDAZOLONEPROPIONASE"/>
    <property type="match status" value="1"/>
</dbReference>
<keyword evidence="3" id="KW-1185">Reference proteome</keyword>
<dbReference type="Gene3D" id="3.20.20.140">
    <property type="entry name" value="Metal-dependent hydrolases"/>
    <property type="match status" value="1"/>
</dbReference>
<dbReference type="SUPFAM" id="SSF51338">
    <property type="entry name" value="Composite domain of metallo-dependent hydrolases"/>
    <property type="match status" value="1"/>
</dbReference>
<sequence>MNGGPADLILTGGRVLVLDAAFTVARAVAVRGGRVLAAGGDAEIERLAGPATRRIALDGRSVLPGLIDTHCHFEDAGIAEDTVSFAGARTIAEAAGRVRAAAGRTPPGEWIRGQVWHPVSQLAEGRRPTAAELDSATTAHPVHLPIGHSCVVNSTALRLAGIGRDTPDPPGGTIERDPVTGEPTGVLEAGAQRLVTDVIPPWPPERRAAQFVRAMRRLNELGLTGVVAGATTPEDLAVLRRLRDEGRMTARVAVMVTPTGELNPTTDLAGWAAWFAQNPAPDERDPWLREAGIKLQADGGMTLRTAAVTEPYEGGGLGLPAAEPERLTALVKTAAAHGWRVGVHAVGDAAIDTVLDAYEAAHAEHDIAGRRFVLVHASLIRPDQMRRARALGVLAAAQSVFLWDKARAIRANLGAARTARAVPLRTMIAEMGIGGVCAGTDFPVNPLDPMINIHVMTTRRDVHGERHGVEEAVSMQDAIRLYTTAAARYTFEEDVRGSLEPGRLADLVVLSGDILETADVRGLHADLTVVGGEVVHDRLGALAPVAR</sequence>
<dbReference type="Gene3D" id="2.30.40.10">
    <property type="entry name" value="Urease, subunit C, domain 1"/>
    <property type="match status" value="1"/>
</dbReference>
<dbReference type="PANTHER" id="PTHR22642:SF2">
    <property type="entry name" value="PROTEIN LONG AFTER FAR-RED 3"/>
    <property type="match status" value="1"/>
</dbReference>
<dbReference type="Pfam" id="PF07969">
    <property type="entry name" value="Amidohydro_3"/>
    <property type="match status" value="1"/>
</dbReference>
<dbReference type="SUPFAM" id="SSF51556">
    <property type="entry name" value="Metallo-dependent hydrolases"/>
    <property type="match status" value="1"/>
</dbReference>
<dbReference type="Proteomes" id="UP000578449">
    <property type="component" value="Unassembled WGS sequence"/>
</dbReference>
<evidence type="ECO:0000313" key="2">
    <source>
        <dbReference type="EMBL" id="MBB5133617.1"/>
    </source>
</evidence>
<proteinExistence type="predicted"/>
<dbReference type="Gene3D" id="3.10.310.70">
    <property type="match status" value="1"/>
</dbReference>
<dbReference type="InterPro" id="IPR033932">
    <property type="entry name" value="YtcJ-like"/>
</dbReference>
<accession>A0A840P8S6</accession>
<evidence type="ECO:0000313" key="3">
    <source>
        <dbReference type="Proteomes" id="UP000578449"/>
    </source>
</evidence>
<dbReference type="RefSeq" id="WP_185050563.1">
    <property type="nucleotide sequence ID" value="NZ_BAABIX010000001.1"/>
</dbReference>
<comment type="caution">
    <text evidence="2">The sequence shown here is derived from an EMBL/GenBank/DDBJ whole genome shotgun (WGS) entry which is preliminary data.</text>
</comment>
<dbReference type="InterPro" id="IPR032466">
    <property type="entry name" value="Metal_Hydrolase"/>
</dbReference>
<feature type="domain" description="Amidohydrolase 3" evidence="1">
    <location>
        <begin position="55"/>
        <end position="536"/>
    </location>
</feature>
<dbReference type="InterPro" id="IPR011059">
    <property type="entry name" value="Metal-dep_hydrolase_composite"/>
</dbReference>
<dbReference type="EMBL" id="JACHGN010000006">
    <property type="protein sequence ID" value="MBB5133617.1"/>
    <property type="molecule type" value="Genomic_DNA"/>
</dbReference>
<name>A0A840P8S6_9ACTN</name>
<protein>
    <recommendedName>
        <fullName evidence="1">Amidohydrolase 3 domain-containing protein</fullName>
    </recommendedName>
</protein>
<dbReference type="InterPro" id="IPR013108">
    <property type="entry name" value="Amidohydro_3"/>
</dbReference>
<dbReference type="CDD" id="cd01300">
    <property type="entry name" value="YtcJ_like"/>
    <property type="match status" value="1"/>
</dbReference>
<reference evidence="2 3" key="1">
    <citation type="submission" date="2020-08" db="EMBL/GenBank/DDBJ databases">
        <title>Genomic Encyclopedia of Type Strains, Phase IV (KMG-IV): sequencing the most valuable type-strain genomes for metagenomic binning, comparative biology and taxonomic classification.</title>
        <authorList>
            <person name="Goeker M."/>
        </authorList>
    </citation>
    <scope>NUCLEOTIDE SEQUENCE [LARGE SCALE GENOMIC DNA]</scope>
    <source>
        <strain evidence="2 3">DSM 45615</strain>
    </source>
</reference>